<dbReference type="PANTHER" id="PTHR43133">
    <property type="entry name" value="RNA POLYMERASE ECF-TYPE SIGMA FACTO"/>
    <property type="match status" value="1"/>
</dbReference>
<evidence type="ECO:0000256" key="1">
    <source>
        <dbReference type="ARBA" id="ARBA00010641"/>
    </source>
</evidence>
<keyword evidence="5" id="KW-0804">Transcription</keyword>
<dbReference type="Pfam" id="PF04542">
    <property type="entry name" value="Sigma70_r2"/>
    <property type="match status" value="1"/>
</dbReference>
<dbReference type="Proteomes" id="UP000216339">
    <property type="component" value="Unassembled WGS sequence"/>
</dbReference>
<evidence type="ECO:0000256" key="3">
    <source>
        <dbReference type="ARBA" id="ARBA00023082"/>
    </source>
</evidence>
<keyword evidence="2" id="KW-0805">Transcription regulation</keyword>
<dbReference type="OrthoDB" id="795989at2"/>
<feature type="domain" description="HTH luxR-type" evidence="6">
    <location>
        <begin position="127"/>
        <end position="154"/>
    </location>
</feature>
<dbReference type="NCBIfam" id="TIGR02937">
    <property type="entry name" value="sigma70-ECF"/>
    <property type="match status" value="1"/>
</dbReference>
<evidence type="ECO:0000256" key="5">
    <source>
        <dbReference type="ARBA" id="ARBA00023163"/>
    </source>
</evidence>
<keyword evidence="3" id="KW-0731">Sigma factor</keyword>
<dbReference type="InterPro" id="IPR013249">
    <property type="entry name" value="RNA_pol_sigma70_r4_t2"/>
</dbReference>
<dbReference type="RefSeq" id="WP_095511019.1">
    <property type="nucleotide sequence ID" value="NZ_MQWD01000001.1"/>
</dbReference>
<dbReference type="CDD" id="cd06171">
    <property type="entry name" value="Sigma70_r4"/>
    <property type="match status" value="1"/>
</dbReference>
<dbReference type="GO" id="GO:0006352">
    <property type="term" value="P:DNA-templated transcription initiation"/>
    <property type="evidence" value="ECO:0007669"/>
    <property type="project" value="InterPro"/>
</dbReference>
<evidence type="ECO:0000256" key="2">
    <source>
        <dbReference type="ARBA" id="ARBA00023015"/>
    </source>
</evidence>
<evidence type="ECO:0000313" key="7">
    <source>
        <dbReference type="EMBL" id="PAP77347.1"/>
    </source>
</evidence>
<dbReference type="GO" id="GO:0016987">
    <property type="term" value="F:sigma factor activity"/>
    <property type="evidence" value="ECO:0007669"/>
    <property type="project" value="UniProtKB-KW"/>
</dbReference>
<dbReference type="SUPFAM" id="SSF88946">
    <property type="entry name" value="Sigma2 domain of RNA polymerase sigma factors"/>
    <property type="match status" value="1"/>
</dbReference>
<keyword evidence="4" id="KW-0238">DNA-binding</keyword>
<dbReference type="AlphaFoldDB" id="A0A271J212"/>
<dbReference type="InterPro" id="IPR039425">
    <property type="entry name" value="RNA_pol_sigma-70-like"/>
</dbReference>
<dbReference type="SUPFAM" id="SSF88659">
    <property type="entry name" value="Sigma3 and sigma4 domains of RNA polymerase sigma factors"/>
    <property type="match status" value="1"/>
</dbReference>
<dbReference type="Pfam" id="PF08281">
    <property type="entry name" value="Sigma70_r4_2"/>
    <property type="match status" value="1"/>
</dbReference>
<gene>
    <name evidence="7" type="ORF">BSZ37_13340</name>
</gene>
<name>A0A271J212_9BACT</name>
<dbReference type="EMBL" id="MQWD01000001">
    <property type="protein sequence ID" value="PAP77347.1"/>
    <property type="molecule type" value="Genomic_DNA"/>
</dbReference>
<organism evidence="7 8">
    <name type="scientific">Rubrivirga marina</name>
    <dbReference type="NCBI Taxonomy" id="1196024"/>
    <lineage>
        <taxon>Bacteria</taxon>
        <taxon>Pseudomonadati</taxon>
        <taxon>Rhodothermota</taxon>
        <taxon>Rhodothermia</taxon>
        <taxon>Rhodothermales</taxon>
        <taxon>Rubricoccaceae</taxon>
        <taxon>Rubrivirga</taxon>
    </lineage>
</organism>
<dbReference type="InterPro" id="IPR007627">
    <property type="entry name" value="RNA_pol_sigma70_r2"/>
</dbReference>
<dbReference type="InterPro" id="IPR013325">
    <property type="entry name" value="RNA_pol_sigma_r2"/>
</dbReference>
<comment type="similarity">
    <text evidence="1">Belongs to the sigma-70 factor family. ECF subfamily.</text>
</comment>
<dbReference type="InterPro" id="IPR000792">
    <property type="entry name" value="Tscrpt_reg_LuxR_C"/>
</dbReference>
<reference evidence="7 8" key="1">
    <citation type="submission" date="2016-11" db="EMBL/GenBank/DDBJ databases">
        <title>Study of marine rhodopsin-containing bacteria.</title>
        <authorList>
            <person name="Yoshizawa S."/>
            <person name="Kumagai Y."/>
            <person name="Kogure K."/>
        </authorList>
    </citation>
    <scope>NUCLEOTIDE SEQUENCE [LARGE SCALE GENOMIC DNA]</scope>
    <source>
        <strain evidence="7 8">SAORIC-28</strain>
    </source>
</reference>
<dbReference type="InterPro" id="IPR014284">
    <property type="entry name" value="RNA_pol_sigma-70_dom"/>
</dbReference>
<evidence type="ECO:0000313" key="8">
    <source>
        <dbReference type="Proteomes" id="UP000216339"/>
    </source>
</evidence>
<dbReference type="Gene3D" id="1.10.10.10">
    <property type="entry name" value="Winged helix-like DNA-binding domain superfamily/Winged helix DNA-binding domain"/>
    <property type="match status" value="1"/>
</dbReference>
<evidence type="ECO:0000256" key="4">
    <source>
        <dbReference type="ARBA" id="ARBA00023125"/>
    </source>
</evidence>
<comment type="caution">
    <text evidence="7">The sequence shown here is derived from an EMBL/GenBank/DDBJ whole genome shotgun (WGS) entry which is preliminary data.</text>
</comment>
<dbReference type="GO" id="GO:0003677">
    <property type="term" value="F:DNA binding"/>
    <property type="evidence" value="ECO:0007669"/>
    <property type="project" value="UniProtKB-KW"/>
</dbReference>
<dbReference type="PANTHER" id="PTHR43133:SF8">
    <property type="entry name" value="RNA POLYMERASE SIGMA FACTOR HI_1459-RELATED"/>
    <property type="match status" value="1"/>
</dbReference>
<dbReference type="InterPro" id="IPR013324">
    <property type="entry name" value="RNA_pol_sigma_r3/r4-like"/>
</dbReference>
<evidence type="ECO:0000259" key="6">
    <source>
        <dbReference type="PROSITE" id="PS00622"/>
    </source>
</evidence>
<dbReference type="InterPro" id="IPR036388">
    <property type="entry name" value="WH-like_DNA-bd_sf"/>
</dbReference>
<proteinExistence type="inferred from homology"/>
<keyword evidence="8" id="KW-1185">Reference proteome</keyword>
<sequence length="168" mass="18377">MSPDALVRQHADLVYRVALRVTGTPDDAADAAQDALVKVWKGIAEIDAERRRAWAARVARNAALDLIRRRKVRPEPGRGEPVLEPACASPLPDDHAEAGDLRAELARAVGTLDDPYRTILLLRDVEGLAYAEIADALDLPLNTLKVYLHRARRRARAALTASAPELVP</sequence>
<dbReference type="Gene3D" id="1.10.1740.10">
    <property type="match status" value="1"/>
</dbReference>
<protein>
    <recommendedName>
        <fullName evidence="6">HTH luxR-type domain-containing protein</fullName>
    </recommendedName>
</protein>
<dbReference type="PROSITE" id="PS00622">
    <property type="entry name" value="HTH_LUXR_1"/>
    <property type="match status" value="1"/>
</dbReference>
<accession>A0A271J212</accession>